<dbReference type="EMBL" id="CT868252">
    <property type="protein sequence ID" value="CAK76914.1"/>
    <property type="molecule type" value="Genomic_DNA"/>
</dbReference>
<dbReference type="InParanoid" id="A0D1J7"/>
<dbReference type="HOGENOM" id="CLU_031008_3_1_1"/>
<dbReference type="STRING" id="5888.A0D1J7"/>
<keyword evidence="1" id="KW-0732">Signal</keyword>
<dbReference type="OrthoDB" id="285192at2759"/>
<keyword evidence="3" id="KW-1185">Reference proteome</keyword>
<dbReference type="AlphaFoldDB" id="A0D1J7"/>
<dbReference type="PANTHER" id="PTHR21562">
    <property type="entry name" value="NOTUM-RELATED"/>
    <property type="match status" value="1"/>
</dbReference>
<name>A0D1J7_PARTE</name>
<evidence type="ECO:0000313" key="2">
    <source>
        <dbReference type="EMBL" id="CAK76914.1"/>
    </source>
</evidence>
<accession>A0D1J7</accession>
<dbReference type="RefSeq" id="XP_001444311.1">
    <property type="nucleotide sequence ID" value="XM_001444274.1"/>
</dbReference>
<dbReference type="Pfam" id="PF03283">
    <property type="entry name" value="PAE"/>
    <property type="match status" value="1"/>
</dbReference>
<protein>
    <submittedName>
        <fullName evidence="2">Uncharacterized protein</fullName>
    </submittedName>
</protein>
<dbReference type="InterPro" id="IPR004963">
    <property type="entry name" value="PAE/NOTUM"/>
</dbReference>
<evidence type="ECO:0000256" key="1">
    <source>
        <dbReference type="SAM" id="SignalP"/>
    </source>
</evidence>
<dbReference type="eggNOG" id="KOG4287">
    <property type="taxonomic scope" value="Eukaryota"/>
</dbReference>
<evidence type="ECO:0000313" key="3">
    <source>
        <dbReference type="Proteomes" id="UP000000600"/>
    </source>
</evidence>
<dbReference type="GO" id="GO:0016787">
    <property type="term" value="F:hydrolase activity"/>
    <property type="evidence" value="ECO:0007669"/>
    <property type="project" value="InterPro"/>
</dbReference>
<dbReference type="KEGG" id="ptm:GSPATT00012438001"/>
<sequence length="418" mass="48693">MYFVYFASLICLLAAQGEEESIEDDEFLNQPPDEESSFAHPLHRTYLKDSYCMDGTKAAAYVFEGSTDDLVMYFYSGGICVQDSTKFLKYGDYAYIDNCTHRNSTFYGTSNGYPEEFNANQGLMGNTQYQNVHLRKAHKMFLMYCDGSMWHKQMNPEAFKGALSQMKLIPKRIILAGSGVGGWYLVNKYNELRTAIKEFYSEDVELRILLDSVIFDISRNQEILDAYTEVTQRVGITINDIFSFDALRKVDVPTFIVHSQYDWWQLEVNDRFECIGKIHLDKCTPKEKKQIEKIRSGILQELKDLMKAKPDWGLWAISCVFNEMVIWTEAWNHPKFQIPMATGGKLSDKFQEQNICLVFSWLENSGDNHVHYDIVPWPDNKPCSNIFHNGKTDPQLDEMIRNYEIKESRRKREEKYDL</sequence>
<dbReference type="GeneID" id="5030096"/>
<feature type="signal peptide" evidence="1">
    <location>
        <begin position="1"/>
        <end position="17"/>
    </location>
</feature>
<feature type="chain" id="PRO_5002623835" evidence="1">
    <location>
        <begin position="18"/>
        <end position="418"/>
    </location>
</feature>
<proteinExistence type="predicted"/>
<reference evidence="2 3" key="1">
    <citation type="journal article" date="2006" name="Nature">
        <title>Global trends of whole-genome duplications revealed by the ciliate Paramecium tetraurelia.</title>
        <authorList>
            <consortium name="Genoscope"/>
            <person name="Aury J.-M."/>
            <person name="Jaillon O."/>
            <person name="Duret L."/>
            <person name="Noel B."/>
            <person name="Jubin C."/>
            <person name="Porcel B.M."/>
            <person name="Segurens B."/>
            <person name="Daubin V."/>
            <person name="Anthouard V."/>
            <person name="Aiach N."/>
            <person name="Arnaiz O."/>
            <person name="Billaut A."/>
            <person name="Beisson J."/>
            <person name="Blanc I."/>
            <person name="Bouhouche K."/>
            <person name="Camara F."/>
            <person name="Duharcourt S."/>
            <person name="Guigo R."/>
            <person name="Gogendeau D."/>
            <person name="Katinka M."/>
            <person name="Keller A.-M."/>
            <person name="Kissmehl R."/>
            <person name="Klotz C."/>
            <person name="Koll F."/>
            <person name="Le Moue A."/>
            <person name="Lepere C."/>
            <person name="Malinsky S."/>
            <person name="Nowacki M."/>
            <person name="Nowak J.K."/>
            <person name="Plattner H."/>
            <person name="Poulain J."/>
            <person name="Ruiz F."/>
            <person name="Serrano V."/>
            <person name="Zagulski M."/>
            <person name="Dessen P."/>
            <person name="Betermier M."/>
            <person name="Weissenbach J."/>
            <person name="Scarpelli C."/>
            <person name="Schachter V."/>
            <person name="Sperling L."/>
            <person name="Meyer E."/>
            <person name="Cohen J."/>
            <person name="Wincker P."/>
        </authorList>
    </citation>
    <scope>NUCLEOTIDE SEQUENCE [LARGE SCALE GENOMIC DNA]</scope>
    <source>
        <strain evidence="2 3">Stock d4-2</strain>
    </source>
</reference>
<organism evidence="2 3">
    <name type="scientific">Paramecium tetraurelia</name>
    <dbReference type="NCBI Taxonomy" id="5888"/>
    <lineage>
        <taxon>Eukaryota</taxon>
        <taxon>Sar</taxon>
        <taxon>Alveolata</taxon>
        <taxon>Ciliophora</taxon>
        <taxon>Intramacronucleata</taxon>
        <taxon>Oligohymenophorea</taxon>
        <taxon>Peniculida</taxon>
        <taxon>Parameciidae</taxon>
        <taxon>Paramecium</taxon>
    </lineage>
</organism>
<dbReference type="Proteomes" id="UP000000600">
    <property type="component" value="Unassembled WGS sequence"/>
</dbReference>
<gene>
    <name evidence="2" type="ORF">GSPATT00012438001</name>
</gene>
<dbReference type="PANTHER" id="PTHR21562:SF83">
    <property type="entry name" value="PECTIN ACETYLESTERASE 4"/>
    <property type="match status" value="1"/>
</dbReference>
<dbReference type="OMA" id="AYIDNCT"/>